<proteinExistence type="predicted"/>
<organism evidence="1 2">
    <name type="scientific">Roseibacillus persicicus</name>
    <dbReference type="NCBI Taxonomy" id="454148"/>
    <lineage>
        <taxon>Bacteria</taxon>
        <taxon>Pseudomonadati</taxon>
        <taxon>Verrucomicrobiota</taxon>
        <taxon>Verrucomicrobiia</taxon>
        <taxon>Verrucomicrobiales</taxon>
        <taxon>Verrucomicrobiaceae</taxon>
        <taxon>Roseibacillus</taxon>
    </lineage>
</organism>
<evidence type="ECO:0000313" key="1">
    <source>
        <dbReference type="EMBL" id="GHC43789.1"/>
    </source>
</evidence>
<reference evidence="1" key="2">
    <citation type="submission" date="2020-09" db="EMBL/GenBank/DDBJ databases">
        <authorList>
            <person name="Sun Q."/>
            <person name="Kim S."/>
        </authorList>
    </citation>
    <scope>NUCLEOTIDE SEQUENCE</scope>
    <source>
        <strain evidence="1">KCTC 12988</strain>
    </source>
</reference>
<reference evidence="1" key="1">
    <citation type="journal article" date="2014" name="Int. J. Syst. Evol. Microbiol.">
        <title>Complete genome sequence of Corynebacterium casei LMG S-19264T (=DSM 44701T), isolated from a smear-ripened cheese.</title>
        <authorList>
            <consortium name="US DOE Joint Genome Institute (JGI-PGF)"/>
            <person name="Walter F."/>
            <person name="Albersmeier A."/>
            <person name="Kalinowski J."/>
            <person name="Ruckert C."/>
        </authorList>
    </citation>
    <scope>NUCLEOTIDE SEQUENCE</scope>
    <source>
        <strain evidence="1">KCTC 12988</strain>
    </source>
</reference>
<accession>A0A918TG93</accession>
<keyword evidence="2" id="KW-1185">Reference proteome</keyword>
<comment type="caution">
    <text evidence="1">The sequence shown here is derived from an EMBL/GenBank/DDBJ whole genome shotgun (WGS) entry which is preliminary data.</text>
</comment>
<name>A0A918TG93_9BACT</name>
<protein>
    <submittedName>
        <fullName evidence="1">Uncharacterized protein</fullName>
    </submittedName>
</protein>
<dbReference type="AlphaFoldDB" id="A0A918TG93"/>
<gene>
    <name evidence="1" type="ORF">GCM10007100_06210</name>
</gene>
<dbReference type="Proteomes" id="UP000644507">
    <property type="component" value="Unassembled WGS sequence"/>
</dbReference>
<evidence type="ECO:0000313" key="2">
    <source>
        <dbReference type="Proteomes" id="UP000644507"/>
    </source>
</evidence>
<dbReference type="EMBL" id="BMXI01000002">
    <property type="protein sequence ID" value="GHC43789.1"/>
    <property type="molecule type" value="Genomic_DNA"/>
</dbReference>
<sequence>MKSLCALLVFLVAAAEGQGLKGQWEVPTVSAKNLDQWQEFIFPSGQELAWRNIRWHRELEFAADEAKELGRPVLLWTMNGHPAGET</sequence>